<keyword evidence="2" id="KW-1185">Reference proteome</keyword>
<name>A0A388JJY0_CHABU</name>
<feature type="non-terminal residue" evidence="1">
    <location>
        <position position="1"/>
    </location>
</feature>
<reference evidence="1 2" key="1">
    <citation type="journal article" date="2018" name="Cell">
        <title>The Chara Genome: Secondary Complexity and Implications for Plant Terrestrialization.</title>
        <authorList>
            <person name="Nishiyama T."/>
            <person name="Sakayama H."/>
            <person name="Vries J.D."/>
            <person name="Buschmann H."/>
            <person name="Saint-Marcoux D."/>
            <person name="Ullrich K.K."/>
            <person name="Haas F.B."/>
            <person name="Vanderstraeten L."/>
            <person name="Becker D."/>
            <person name="Lang D."/>
            <person name="Vosolsobe S."/>
            <person name="Rombauts S."/>
            <person name="Wilhelmsson P.K.I."/>
            <person name="Janitza P."/>
            <person name="Kern R."/>
            <person name="Heyl A."/>
            <person name="Rumpler F."/>
            <person name="Villalobos L.I.A.C."/>
            <person name="Clay J.M."/>
            <person name="Skokan R."/>
            <person name="Toyoda A."/>
            <person name="Suzuki Y."/>
            <person name="Kagoshima H."/>
            <person name="Schijlen E."/>
            <person name="Tajeshwar N."/>
            <person name="Catarino B."/>
            <person name="Hetherington A.J."/>
            <person name="Saltykova A."/>
            <person name="Bonnot C."/>
            <person name="Breuninger H."/>
            <person name="Symeonidi A."/>
            <person name="Radhakrishnan G.V."/>
            <person name="Van Nieuwerburgh F."/>
            <person name="Deforce D."/>
            <person name="Chang C."/>
            <person name="Karol K.G."/>
            <person name="Hedrich R."/>
            <person name="Ulvskov P."/>
            <person name="Glockner G."/>
            <person name="Delwiche C.F."/>
            <person name="Petrasek J."/>
            <person name="Van de Peer Y."/>
            <person name="Friml J."/>
            <person name="Beilby M."/>
            <person name="Dolan L."/>
            <person name="Kohara Y."/>
            <person name="Sugano S."/>
            <person name="Fujiyama A."/>
            <person name="Delaux P.-M."/>
            <person name="Quint M."/>
            <person name="TheiBen G."/>
            <person name="Hagemann M."/>
            <person name="Harholt J."/>
            <person name="Dunand C."/>
            <person name="Zachgo S."/>
            <person name="Langdale J."/>
            <person name="Maumus F."/>
            <person name="Straeten D.V.D."/>
            <person name="Gould S.B."/>
            <person name="Rensing S.A."/>
        </authorList>
    </citation>
    <scope>NUCLEOTIDE SEQUENCE [LARGE SCALE GENOMIC DNA]</scope>
    <source>
        <strain evidence="1 2">S276</strain>
    </source>
</reference>
<sequence length="53" mass="5865">STAWSTAMAPRYQSGARLCAQVVSVEHDYGAQLSTTDAGRPRGARLWHPVMYR</sequence>
<evidence type="ECO:0000313" key="2">
    <source>
        <dbReference type="Proteomes" id="UP000265515"/>
    </source>
</evidence>
<evidence type="ECO:0000313" key="1">
    <source>
        <dbReference type="EMBL" id="GBG42294.1"/>
    </source>
</evidence>
<proteinExistence type="predicted"/>
<dbReference type="Gramene" id="GBG42294">
    <property type="protein sequence ID" value="GBG42294"/>
    <property type="gene ID" value="CBR_g88136"/>
</dbReference>
<organism evidence="1 2">
    <name type="scientific">Chara braunii</name>
    <name type="common">Braun's stonewort</name>
    <dbReference type="NCBI Taxonomy" id="69332"/>
    <lineage>
        <taxon>Eukaryota</taxon>
        <taxon>Viridiplantae</taxon>
        <taxon>Streptophyta</taxon>
        <taxon>Charophyceae</taxon>
        <taxon>Charales</taxon>
        <taxon>Characeae</taxon>
        <taxon>Chara</taxon>
    </lineage>
</organism>
<dbReference type="EMBL" id="BFEA01009058">
    <property type="protein sequence ID" value="GBG42294.1"/>
    <property type="molecule type" value="Genomic_DNA"/>
</dbReference>
<dbReference type="Proteomes" id="UP000265515">
    <property type="component" value="Unassembled WGS sequence"/>
</dbReference>
<gene>
    <name evidence="1" type="ORF">CBR_g88136</name>
</gene>
<comment type="caution">
    <text evidence="1">The sequence shown here is derived from an EMBL/GenBank/DDBJ whole genome shotgun (WGS) entry which is preliminary data.</text>
</comment>
<accession>A0A388JJY0</accession>
<protein>
    <submittedName>
        <fullName evidence="1">Uncharacterized protein</fullName>
    </submittedName>
</protein>
<dbReference type="AlphaFoldDB" id="A0A388JJY0"/>